<sequence length="148" mass="16501">MRSQKLVLRSAGSSPLYLVLPNGGLVRFEVLRLRQSQVILVPLHLRPQTLLRQPSLALDARDVCCGIVVNALDLRESRVGLLDREELIKQVAYKVACWPDCCALQGHLCKDVGIRIHICCAEVISSCCHFQRAVLYHLNRSLGASKES</sequence>
<name>W7SZC2_9STRA</name>
<organism evidence="1 2">
    <name type="scientific">Nannochloropsis gaditana</name>
    <dbReference type="NCBI Taxonomy" id="72520"/>
    <lineage>
        <taxon>Eukaryota</taxon>
        <taxon>Sar</taxon>
        <taxon>Stramenopiles</taxon>
        <taxon>Ochrophyta</taxon>
        <taxon>Eustigmatophyceae</taxon>
        <taxon>Eustigmatales</taxon>
        <taxon>Monodopsidaceae</taxon>
        <taxon>Nannochloropsis</taxon>
    </lineage>
</organism>
<dbReference type="EMBL" id="AZIL01003263">
    <property type="protein sequence ID" value="EWM20225.1"/>
    <property type="molecule type" value="Genomic_DNA"/>
</dbReference>
<proteinExistence type="predicted"/>
<gene>
    <name evidence="1" type="ORF">Naga_100681g3</name>
</gene>
<dbReference type="AlphaFoldDB" id="W7SZC2"/>
<evidence type="ECO:0000313" key="1">
    <source>
        <dbReference type="EMBL" id="EWM20225.1"/>
    </source>
</evidence>
<protein>
    <submittedName>
        <fullName evidence="1">Uncharacterized protein</fullName>
    </submittedName>
</protein>
<evidence type="ECO:0000313" key="2">
    <source>
        <dbReference type="Proteomes" id="UP000019335"/>
    </source>
</evidence>
<accession>W7SZC2</accession>
<reference evidence="1 2" key="1">
    <citation type="journal article" date="2014" name="Mol. Plant">
        <title>Chromosome Scale Genome Assembly and Transcriptome Profiling of Nannochloropsis gaditana in Nitrogen Depletion.</title>
        <authorList>
            <person name="Corteggiani Carpinelli E."/>
            <person name="Telatin A."/>
            <person name="Vitulo N."/>
            <person name="Forcato C."/>
            <person name="D'Angelo M."/>
            <person name="Schiavon R."/>
            <person name="Vezzi A."/>
            <person name="Giacometti G.M."/>
            <person name="Morosinotto T."/>
            <person name="Valle G."/>
        </authorList>
    </citation>
    <scope>NUCLEOTIDE SEQUENCE [LARGE SCALE GENOMIC DNA]</scope>
    <source>
        <strain evidence="1 2">B-31</strain>
    </source>
</reference>
<comment type="caution">
    <text evidence="1">The sequence shown here is derived from an EMBL/GenBank/DDBJ whole genome shotgun (WGS) entry which is preliminary data.</text>
</comment>
<keyword evidence="2" id="KW-1185">Reference proteome</keyword>
<dbReference type="Proteomes" id="UP000019335">
    <property type="component" value="Unassembled WGS sequence"/>
</dbReference>